<protein>
    <submittedName>
        <fullName evidence="2">Uncharacterized protein</fullName>
    </submittedName>
</protein>
<feature type="transmembrane region" description="Helical" evidence="1">
    <location>
        <begin position="29"/>
        <end position="49"/>
    </location>
</feature>
<dbReference type="STRING" id="1797994.A2227_05430"/>
<organism evidence="2 3">
    <name type="scientific">Candidatus Falkowbacteria bacterium RIFOXYA2_FULL_47_19</name>
    <dbReference type="NCBI Taxonomy" id="1797994"/>
    <lineage>
        <taxon>Bacteria</taxon>
        <taxon>Candidatus Falkowiibacteriota</taxon>
    </lineage>
</organism>
<feature type="transmembrane region" description="Helical" evidence="1">
    <location>
        <begin position="6"/>
        <end position="22"/>
    </location>
</feature>
<evidence type="ECO:0000313" key="2">
    <source>
        <dbReference type="EMBL" id="OGF28205.1"/>
    </source>
</evidence>
<dbReference type="Proteomes" id="UP000178367">
    <property type="component" value="Unassembled WGS sequence"/>
</dbReference>
<evidence type="ECO:0000256" key="1">
    <source>
        <dbReference type="SAM" id="Phobius"/>
    </source>
</evidence>
<proteinExistence type="predicted"/>
<keyword evidence="1" id="KW-0472">Membrane</keyword>
<name>A0A1F5SNC0_9BACT</name>
<accession>A0A1F5SNC0</accession>
<dbReference type="AlphaFoldDB" id="A0A1F5SNC0"/>
<sequence>MLKTIENILAFGCFCFVVFLKICNIISKIIEFVVTVFLVLGLLGLLAIMDPAYQTLVLFIGLPAAAFFFLCFIVLAVWRNERFNKIMGKL</sequence>
<keyword evidence="1" id="KW-1133">Transmembrane helix</keyword>
<reference evidence="2 3" key="1">
    <citation type="journal article" date="2016" name="Nat. Commun.">
        <title>Thousands of microbial genomes shed light on interconnected biogeochemical processes in an aquifer system.</title>
        <authorList>
            <person name="Anantharaman K."/>
            <person name="Brown C.T."/>
            <person name="Hug L.A."/>
            <person name="Sharon I."/>
            <person name="Castelle C.J."/>
            <person name="Probst A.J."/>
            <person name="Thomas B.C."/>
            <person name="Singh A."/>
            <person name="Wilkins M.J."/>
            <person name="Karaoz U."/>
            <person name="Brodie E.L."/>
            <person name="Williams K.H."/>
            <person name="Hubbard S.S."/>
            <person name="Banfield J.F."/>
        </authorList>
    </citation>
    <scope>NUCLEOTIDE SEQUENCE [LARGE SCALE GENOMIC DNA]</scope>
</reference>
<comment type="caution">
    <text evidence="2">The sequence shown here is derived from an EMBL/GenBank/DDBJ whole genome shotgun (WGS) entry which is preliminary data.</text>
</comment>
<feature type="transmembrane region" description="Helical" evidence="1">
    <location>
        <begin position="55"/>
        <end position="78"/>
    </location>
</feature>
<evidence type="ECO:0000313" key="3">
    <source>
        <dbReference type="Proteomes" id="UP000178367"/>
    </source>
</evidence>
<gene>
    <name evidence="2" type="ORF">A2227_05430</name>
</gene>
<keyword evidence="1" id="KW-0812">Transmembrane</keyword>
<dbReference type="EMBL" id="MFGB01000001">
    <property type="protein sequence ID" value="OGF28205.1"/>
    <property type="molecule type" value="Genomic_DNA"/>
</dbReference>